<feature type="chain" id="PRO_5011981073" evidence="5">
    <location>
        <begin position="21"/>
        <end position="135"/>
    </location>
</feature>
<dbReference type="GO" id="GO:0009055">
    <property type="term" value="F:electron transfer activity"/>
    <property type="evidence" value="ECO:0007669"/>
    <property type="project" value="InterPro"/>
</dbReference>
<dbReference type="AlphaFoldDB" id="A0A1P8V018"/>
<protein>
    <submittedName>
        <fullName evidence="7">Cytochrome c</fullName>
    </submittedName>
</protein>
<feature type="signal peptide" evidence="5">
    <location>
        <begin position="1"/>
        <end position="20"/>
    </location>
</feature>
<dbReference type="Proteomes" id="UP000187059">
    <property type="component" value="Chromosome"/>
</dbReference>
<accession>A0A1P8V018</accession>
<dbReference type="EMBL" id="CP015093">
    <property type="protein sequence ID" value="APZ54993.1"/>
    <property type="molecule type" value="Genomic_DNA"/>
</dbReference>
<evidence type="ECO:0000256" key="1">
    <source>
        <dbReference type="ARBA" id="ARBA00022617"/>
    </source>
</evidence>
<dbReference type="STRING" id="1250539.Ga0080574_TMP4659"/>
<organism evidence="7 8">
    <name type="scientific">Salipiger abyssi</name>
    <dbReference type="NCBI Taxonomy" id="1250539"/>
    <lineage>
        <taxon>Bacteria</taxon>
        <taxon>Pseudomonadati</taxon>
        <taxon>Pseudomonadota</taxon>
        <taxon>Alphaproteobacteria</taxon>
        <taxon>Rhodobacterales</taxon>
        <taxon>Roseobacteraceae</taxon>
        <taxon>Salipiger</taxon>
    </lineage>
</organism>
<proteinExistence type="predicted"/>
<gene>
    <name evidence="7" type="ORF">Ga0080574_TMP4659</name>
</gene>
<evidence type="ECO:0000256" key="4">
    <source>
        <dbReference type="PROSITE-ProRule" id="PRU00433"/>
    </source>
</evidence>
<evidence type="ECO:0000313" key="8">
    <source>
        <dbReference type="Proteomes" id="UP000187059"/>
    </source>
</evidence>
<keyword evidence="2 4" id="KW-0479">Metal-binding</keyword>
<keyword evidence="1 4" id="KW-0349">Heme</keyword>
<dbReference type="OrthoDB" id="335174at2"/>
<dbReference type="KEGG" id="paby:Ga0080574_TMP4659"/>
<feature type="domain" description="Cytochrome c" evidence="6">
    <location>
        <begin position="21"/>
        <end position="132"/>
    </location>
</feature>
<evidence type="ECO:0000256" key="5">
    <source>
        <dbReference type="SAM" id="SignalP"/>
    </source>
</evidence>
<dbReference type="InterPro" id="IPR036909">
    <property type="entry name" value="Cyt_c-like_dom_sf"/>
</dbReference>
<dbReference type="SUPFAM" id="SSF46626">
    <property type="entry name" value="Cytochrome c"/>
    <property type="match status" value="1"/>
</dbReference>
<dbReference type="Gene3D" id="1.10.760.10">
    <property type="entry name" value="Cytochrome c-like domain"/>
    <property type="match status" value="1"/>
</dbReference>
<dbReference type="InterPro" id="IPR009056">
    <property type="entry name" value="Cyt_c-like_dom"/>
</dbReference>
<keyword evidence="8" id="KW-1185">Reference proteome</keyword>
<keyword evidence="3 4" id="KW-0408">Iron</keyword>
<dbReference type="GO" id="GO:0020037">
    <property type="term" value="F:heme binding"/>
    <property type="evidence" value="ECO:0007669"/>
    <property type="project" value="InterPro"/>
</dbReference>
<dbReference type="GO" id="GO:0046872">
    <property type="term" value="F:metal ion binding"/>
    <property type="evidence" value="ECO:0007669"/>
    <property type="project" value="UniProtKB-KW"/>
</dbReference>
<evidence type="ECO:0000256" key="2">
    <source>
        <dbReference type="ARBA" id="ARBA00022723"/>
    </source>
</evidence>
<evidence type="ECO:0000256" key="3">
    <source>
        <dbReference type="ARBA" id="ARBA00023004"/>
    </source>
</evidence>
<name>A0A1P8V018_9RHOB</name>
<evidence type="ECO:0000313" key="7">
    <source>
        <dbReference type="EMBL" id="APZ54993.1"/>
    </source>
</evidence>
<dbReference type="Pfam" id="PF00034">
    <property type="entry name" value="Cytochrom_C"/>
    <property type="match status" value="1"/>
</dbReference>
<keyword evidence="5" id="KW-0732">Signal</keyword>
<evidence type="ECO:0000259" key="6">
    <source>
        <dbReference type="PROSITE" id="PS51007"/>
    </source>
</evidence>
<sequence precursor="true">MRNVIITLATLSTLCSGAAAQDADIGRSLYHTHCATCHGLEGRGDGPMEGVLTIKPVNLTELAAANGGTFPVERVVKRIDGRDPLVSHGSPMPVYGDYFARMFDVPIKTPSGQPVLTSQPVVDLVAYLREIQKID</sequence>
<reference evidence="7 8" key="1">
    <citation type="submission" date="2016-04" db="EMBL/GenBank/DDBJ databases">
        <title>Deep-sea bacteria in the southern Pacific.</title>
        <authorList>
            <person name="Tang K."/>
        </authorList>
    </citation>
    <scope>NUCLEOTIDE SEQUENCE [LARGE SCALE GENOMIC DNA]</scope>
    <source>
        <strain evidence="7 8">JLT2014</strain>
    </source>
</reference>
<dbReference type="RefSeq" id="WP_076705304.1">
    <property type="nucleotide sequence ID" value="NZ_CP015093.1"/>
</dbReference>
<dbReference type="PROSITE" id="PS51007">
    <property type="entry name" value="CYTC"/>
    <property type="match status" value="1"/>
</dbReference>